<feature type="compositionally biased region" description="Basic and acidic residues" evidence="1">
    <location>
        <begin position="371"/>
        <end position="384"/>
    </location>
</feature>
<reference evidence="2 3" key="1">
    <citation type="journal article" date="2020" name="BMC Genomics">
        <title>Intraspecific diversification of the crop wild relative Brassica cretica Lam. using demographic model selection.</title>
        <authorList>
            <person name="Kioukis A."/>
            <person name="Michalopoulou V.A."/>
            <person name="Briers L."/>
            <person name="Pirintsos S."/>
            <person name="Studholme D.J."/>
            <person name="Pavlidis P."/>
            <person name="Sarris P.F."/>
        </authorList>
    </citation>
    <scope>NUCLEOTIDE SEQUENCE [LARGE SCALE GENOMIC DNA]</scope>
    <source>
        <strain evidence="3">cv. PFS-1207/04</strain>
    </source>
</reference>
<feature type="compositionally biased region" description="Gly residues" evidence="1">
    <location>
        <begin position="360"/>
        <end position="369"/>
    </location>
</feature>
<protein>
    <submittedName>
        <fullName evidence="2">Uncharacterized protein</fullName>
    </submittedName>
</protein>
<feature type="region of interest" description="Disordered" evidence="1">
    <location>
        <begin position="189"/>
        <end position="222"/>
    </location>
</feature>
<comment type="caution">
    <text evidence="2">The sequence shown here is derived from an EMBL/GenBank/DDBJ whole genome shotgun (WGS) entry which is preliminary data.</text>
</comment>
<feature type="region of interest" description="Disordered" evidence="1">
    <location>
        <begin position="77"/>
        <end position="113"/>
    </location>
</feature>
<dbReference type="Proteomes" id="UP000266723">
    <property type="component" value="Unassembled WGS sequence"/>
</dbReference>
<evidence type="ECO:0000313" key="2">
    <source>
        <dbReference type="EMBL" id="KAF3593789.1"/>
    </source>
</evidence>
<feature type="compositionally biased region" description="Low complexity" evidence="1">
    <location>
        <begin position="79"/>
        <end position="90"/>
    </location>
</feature>
<keyword evidence="3" id="KW-1185">Reference proteome</keyword>
<gene>
    <name evidence="2" type="ORF">DY000_02023454</name>
</gene>
<accession>A0ABQ7E9W0</accession>
<name>A0ABQ7E9W0_BRACR</name>
<evidence type="ECO:0000256" key="1">
    <source>
        <dbReference type="SAM" id="MobiDB-lite"/>
    </source>
</evidence>
<feature type="region of interest" description="Disordered" evidence="1">
    <location>
        <begin position="347"/>
        <end position="384"/>
    </location>
</feature>
<organism evidence="2 3">
    <name type="scientific">Brassica cretica</name>
    <name type="common">Mustard</name>
    <dbReference type="NCBI Taxonomy" id="69181"/>
    <lineage>
        <taxon>Eukaryota</taxon>
        <taxon>Viridiplantae</taxon>
        <taxon>Streptophyta</taxon>
        <taxon>Embryophyta</taxon>
        <taxon>Tracheophyta</taxon>
        <taxon>Spermatophyta</taxon>
        <taxon>Magnoliopsida</taxon>
        <taxon>eudicotyledons</taxon>
        <taxon>Gunneridae</taxon>
        <taxon>Pentapetalae</taxon>
        <taxon>rosids</taxon>
        <taxon>malvids</taxon>
        <taxon>Brassicales</taxon>
        <taxon>Brassicaceae</taxon>
        <taxon>Brassiceae</taxon>
        <taxon>Brassica</taxon>
    </lineage>
</organism>
<dbReference type="EMBL" id="QGKV02000299">
    <property type="protein sequence ID" value="KAF3593789.1"/>
    <property type="molecule type" value="Genomic_DNA"/>
</dbReference>
<sequence length="401" mass="43763">MGDYGNQEQLIAQSQQMQQQMLQMQHTIQAQQDAAQQAALVQQEQQAHDKIDELTAKVNQLLKNNQGHFFSMEQATAEQIQNQNQRQPQRAFGTTLTEKERQDSQISREGLRGGLGSKGLSEWFRSKGANWLEVNGKGFKTDSVKGFEVVVEGGERVGEDLERLSDGLDAWVGVEKGLVFTRGLEGREGSVGTREVDEDGSSTGVKATEPKGRSLTTGWGSREVSETVTDDVTELVTMRASRRNPRVVDRKFHNFNAFPLKLDHLSVGLDGGGRFVGLTVSDLFSATVTEEDKVRFPCSVSISKAPIEVVVGCRFSVEAAVTVGFNSILRCPFREAPARAVLEVESVRDGNSAGERGEDGSGGSGGGQEGVHQEQTPKDSHRKCDQAHFTQVALGVVSERV</sequence>
<proteinExistence type="predicted"/>
<evidence type="ECO:0000313" key="3">
    <source>
        <dbReference type="Proteomes" id="UP000266723"/>
    </source>
</evidence>